<dbReference type="RefSeq" id="WP_208898250.1">
    <property type="nucleotide sequence ID" value="NZ_CP011497.1"/>
</dbReference>
<dbReference type="InterPro" id="IPR029903">
    <property type="entry name" value="RmlD-like-bd"/>
</dbReference>
<keyword evidence="3" id="KW-1185">Reference proteome</keyword>
<evidence type="ECO:0000259" key="1">
    <source>
        <dbReference type="Pfam" id="PF04321"/>
    </source>
</evidence>
<accession>A0ABM5TGR2</accession>
<feature type="domain" description="RmlD-like substrate binding" evidence="1">
    <location>
        <begin position="1"/>
        <end position="242"/>
    </location>
</feature>
<sequence>MSVLIVGGSGFLGSELVRQARAAGHVTAATFATRPGSVPDASWHALDLRRPQLVESVVADLAPCVIINATSGGADWAVTAEGPVRLALAAARHGCRLVHVSSDAVFSGANVHYDESQLPDPVTPYGAAKAAAETGVRLVYPDAVVARTSLIIGDRRSVHVRVVHDLASGRWDGALFTDDVRCPVHVSDLAAALLELGFSDASGVRHLAGAESVSRYDLGVLIARRDGLDFSRLRAGRRSESGIPGGLDVRLDCRATQRELVTCLRGAREFLVEGMNAPSNP</sequence>
<dbReference type="PANTHER" id="PTHR43242:SF1">
    <property type="entry name" value="NAD(P)-BINDING ROSSMANN-FOLD SUPERFAMILY PROTEIN"/>
    <property type="match status" value="1"/>
</dbReference>
<dbReference type="PANTHER" id="PTHR43242">
    <property type="entry name" value="NAD(P)-BINDING ROSSMANN-FOLD SUPERFAMILY PROTEIN"/>
    <property type="match status" value="1"/>
</dbReference>
<protein>
    <submittedName>
        <fullName evidence="2">dTDP-4-dehydrorhamnose reductase</fullName>
    </submittedName>
</protein>
<dbReference type="Proteomes" id="UP000035366">
    <property type="component" value="Chromosome"/>
</dbReference>
<dbReference type="Gene3D" id="3.40.50.720">
    <property type="entry name" value="NAD(P)-binding Rossmann-like Domain"/>
    <property type="match status" value="1"/>
</dbReference>
<organism evidence="2 3">
    <name type="scientific">Streptomyces incarnatus</name>
    <dbReference type="NCBI Taxonomy" id="665007"/>
    <lineage>
        <taxon>Bacteria</taxon>
        <taxon>Bacillati</taxon>
        <taxon>Actinomycetota</taxon>
        <taxon>Actinomycetes</taxon>
        <taxon>Kitasatosporales</taxon>
        <taxon>Streptomycetaceae</taxon>
        <taxon>Streptomyces</taxon>
    </lineage>
</organism>
<dbReference type="InterPro" id="IPR036291">
    <property type="entry name" value="NAD(P)-bd_dom_sf"/>
</dbReference>
<proteinExistence type="predicted"/>
<evidence type="ECO:0000313" key="3">
    <source>
        <dbReference type="Proteomes" id="UP000035366"/>
    </source>
</evidence>
<dbReference type="EMBL" id="CP011497">
    <property type="protein sequence ID" value="AKJ10152.1"/>
    <property type="molecule type" value="Genomic_DNA"/>
</dbReference>
<name>A0ABM5TGR2_9ACTN</name>
<dbReference type="SUPFAM" id="SSF51735">
    <property type="entry name" value="NAD(P)-binding Rossmann-fold domains"/>
    <property type="match status" value="1"/>
</dbReference>
<reference evidence="2 3" key="1">
    <citation type="journal article" date="2015" name="ISME J.">
        <title>Draft Genome Sequence of Streptomyces incarnatus NRRL8089, which Produces the Nucleoside Antibiotic Sinefungin.</title>
        <authorList>
            <person name="Oshima K."/>
            <person name="Hattori M."/>
            <person name="Shimizu H."/>
            <person name="Fukuda K."/>
            <person name="Nemoto M."/>
            <person name="Inagaki K."/>
            <person name="Tamura T."/>
        </authorList>
    </citation>
    <scope>NUCLEOTIDE SEQUENCE [LARGE SCALE GENOMIC DNA]</scope>
    <source>
        <strain evidence="2 3">NRRL 8089</strain>
    </source>
</reference>
<evidence type="ECO:0000313" key="2">
    <source>
        <dbReference type="EMBL" id="AKJ10152.1"/>
    </source>
</evidence>
<dbReference type="Pfam" id="PF04321">
    <property type="entry name" value="RmlD_sub_bind"/>
    <property type="match status" value="1"/>
</dbReference>
<gene>
    <name evidence="2" type="ORF">ABB07_08985</name>
</gene>